<dbReference type="InterPro" id="IPR016161">
    <property type="entry name" value="Ald_DH/histidinol_DH"/>
</dbReference>
<dbReference type="Pfam" id="PF05708">
    <property type="entry name" value="Peptidase_C92"/>
    <property type="match status" value="1"/>
</dbReference>
<dbReference type="Gene3D" id="3.40.605.10">
    <property type="entry name" value="Aldehyde Dehydrogenase, Chain A, domain 1"/>
    <property type="match status" value="1"/>
</dbReference>
<evidence type="ECO:0000256" key="1">
    <source>
        <dbReference type="ARBA" id="ARBA00009986"/>
    </source>
</evidence>
<dbReference type="InterPro" id="IPR015590">
    <property type="entry name" value="Aldehyde_DH_dom"/>
</dbReference>
<dbReference type="FunFam" id="3.40.605.10:FF:000007">
    <property type="entry name" value="NAD/NADP-dependent betaine aldehyde dehydrogenase"/>
    <property type="match status" value="1"/>
</dbReference>
<dbReference type="EMBL" id="UZAH01030673">
    <property type="protein sequence ID" value="VDP11512.1"/>
    <property type="molecule type" value="Genomic_DNA"/>
</dbReference>
<keyword evidence="5" id="KW-1185">Reference proteome</keyword>
<proteinExistence type="inferred from homology"/>
<dbReference type="Gene3D" id="3.90.1720.10">
    <property type="entry name" value="endopeptidase domain like (from Nostoc punctiforme)"/>
    <property type="match status" value="1"/>
</dbReference>
<evidence type="ECO:0000259" key="3">
    <source>
        <dbReference type="Pfam" id="PF00171"/>
    </source>
</evidence>
<dbReference type="CDD" id="cd07090">
    <property type="entry name" value="ALDH_F9_TMBADH"/>
    <property type="match status" value="1"/>
</dbReference>
<dbReference type="Pfam" id="PF00171">
    <property type="entry name" value="Aldedh"/>
    <property type="match status" value="1"/>
</dbReference>
<dbReference type="PANTHER" id="PTHR11699">
    <property type="entry name" value="ALDEHYDE DEHYDROGENASE-RELATED"/>
    <property type="match status" value="1"/>
</dbReference>
<dbReference type="Gene3D" id="3.40.309.10">
    <property type="entry name" value="Aldehyde Dehydrogenase, Chain A, domain 2"/>
    <property type="match status" value="1"/>
</dbReference>
<dbReference type="PROSITE" id="PS00070">
    <property type="entry name" value="ALDEHYDE_DEHYDR_CYS"/>
    <property type="match status" value="1"/>
</dbReference>
<accession>A0A3P8ACJ7</accession>
<evidence type="ECO:0000313" key="6">
    <source>
        <dbReference type="WBParaSite" id="HPBE_0001841501-mRNA-1"/>
    </source>
</evidence>
<dbReference type="NCBIfam" id="NF009725">
    <property type="entry name" value="PRK13252.1"/>
    <property type="match status" value="1"/>
</dbReference>
<evidence type="ECO:0000256" key="2">
    <source>
        <dbReference type="ARBA" id="ARBA00023002"/>
    </source>
</evidence>
<dbReference type="InterPro" id="IPR024453">
    <property type="entry name" value="Peptidase_C92"/>
</dbReference>
<dbReference type="SUPFAM" id="SSF54001">
    <property type="entry name" value="Cysteine proteinases"/>
    <property type="match status" value="1"/>
</dbReference>
<sequence>MEGDIRLSCAGPGDLVFLAKNLSSCSFERAVTDVASSPYYHVAIIAGDGRVVHAMPRGVVCQTLGDFLADFEPDSVEIVHVDAAEDAKRRASEFAESKVGLAYNDIFAPDCINSEGQLSYYCSQLVTEAYDGVIEFPEHKLNFKDEDGDFIEYWVKYYEARGLEIPQGERGSHPASLLRSPLLEMRLTRHLQKQVLNFKDVTNALHYVGGAAVKLTAGKKFEVIEPRSGSKLADCHAATPDEVNEVVNTAHKAFPRWSSMGWLERGLVLGKTAELLNKHCEEIARWECIDNGKPIYEARMDVLSVIETFNYYAGAGQSLSGQHIPLGQNRFAFTKREPLGVVGCIGAWNYPIQTCSWKVAPALACGNSVVYKPSPLTPISAVLLAQILREAGLPEGAFNVIQGEAETGQALIEHPLVKKISFTGSVPTGKKIMQGCAARNVKPVTLELGGKASLIIFEDSDVDSAVAGAMMANFYSQGQVCTNASKVLVHRSLEEKFVEALREKTSAMRVGDPLEESTRVGAHISREHMEKVKSYIDGAVAAGARVVCGGDAVKVTGLEKGFYLSPCVLTGIRKDMVVYREEIFGAVLLVIPFATEDEAVEIANDTTMCLAAGLFTKDLARAHRVSDRLHAGNIYVNTYNDVSPFVPFGGYGDSGFGRENGTAAIEHYSQIKSVFVSTAPKLENPF</sequence>
<comment type="similarity">
    <text evidence="1">Belongs to the aldehyde dehydrogenase family.</text>
</comment>
<reference evidence="6" key="2">
    <citation type="submission" date="2019-09" db="UniProtKB">
        <authorList>
            <consortium name="WormBaseParasite"/>
        </authorList>
    </citation>
    <scope>IDENTIFICATION</scope>
</reference>
<dbReference type="InterPro" id="IPR016162">
    <property type="entry name" value="Ald_DH_N"/>
</dbReference>
<dbReference type="GO" id="GO:0016620">
    <property type="term" value="F:oxidoreductase activity, acting on the aldehyde or oxo group of donors, NAD or NADP as acceptor"/>
    <property type="evidence" value="ECO:0007669"/>
    <property type="project" value="InterPro"/>
</dbReference>
<feature type="domain" description="Aldehyde dehydrogenase" evidence="3">
    <location>
        <begin position="218"/>
        <end position="674"/>
    </location>
</feature>
<dbReference type="InterPro" id="IPR016163">
    <property type="entry name" value="Ald_DH_C"/>
</dbReference>
<keyword evidence="2" id="KW-0560">Oxidoreductase</keyword>
<gene>
    <name evidence="4" type="ORF">HPBE_LOCUS18414</name>
</gene>
<dbReference type="SUPFAM" id="SSF53720">
    <property type="entry name" value="ALDH-like"/>
    <property type="match status" value="1"/>
</dbReference>
<organism evidence="4">
    <name type="scientific">Heligmosomoides polygyrus</name>
    <name type="common">Parasitic roundworm</name>
    <dbReference type="NCBI Taxonomy" id="6339"/>
    <lineage>
        <taxon>Eukaryota</taxon>
        <taxon>Metazoa</taxon>
        <taxon>Ecdysozoa</taxon>
        <taxon>Nematoda</taxon>
        <taxon>Chromadorea</taxon>
        <taxon>Rhabditida</taxon>
        <taxon>Rhabditina</taxon>
        <taxon>Rhabditomorpha</taxon>
        <taxon>Strongyloidea</taxon>
        <taxon>Heligmosomidae</taxon>
        <taxon>Heligmosomoides</taxon>
    </lineage>
</organism>
<dbReference type="WBParaSite" id="HPBE_0001841501-mRNA-1">
    <property type="protein sequence ID" value="HPBE_0001841501-mRNA-1"/>
    <property type="gene ID" value="HPBE_0001841501"/>
</dbReference>
<dbReference type="FunFam" id="3.40.309.10:FF:000012">
    <property type="entry name" value="Betaine aldehyde dehydrogenase"/>
    <property type="match status" value="1"/>
</dbReference>
<dbReference type="InterPro" id="IPR016160">
    <property type="entry name" value="Ald_DH_CS_CYS"/>
</dbReference>
<dbReference type="OrthoDB" id="310895at2759"/>
<evidence type="ECO:0000313" key="5">
    <source>
        <dbReference type="Proteomes" id="UP000050761"/>
    </source>
</evidence>
<dbReference type="Proteomes" id="UP000050761">
    <property type="component" value="Unassembled WGS sequence"/>
</dbReference>
<name>A0A3P8ACJ7_HELPZ</name>
<evidence type="ECO:0000313" key="4">
    <source>
        <dbReference type="EMBL" id="VDP11512.1"/>
    </source>
</evidence>
<dbReference type="InterPro" id="IPR038765">
    <property type="entry name" value="Papain-like_cys_pep_sf"/>
</dbReference>
<protein>
    <submittedName>
        <fullName evidence="6">Aldedh domain-containing protein</fullName>
    </submittedName>
</protein>
<reference evidence="4 5" key="1">
    <citation type="submission" date="2018-11" db="EMBL/GenBank/DDBJ databases">
        <authorList>
            <consortium name="Pathogen Informatics"/>
        </authorList>
    </citation>
    <scope>NUCLEOTIDE SEQUENCE [LARGE SCALE GENOMIC DNA]</scope>
</reference>
<dbReference type="AlphaFoldDB" id="A0A3P8ACJ7"/>